<proteinExistence type="predicted"/>
<protein>
    <submittedName>
        <fullName evidence="1">Uncharacterized protein</fullName>
    </submittedName>
</protein>
<sequence>MKNKMTDLRDHLFATLEALQDESKPMDIDRAKAIAEVGKVLVDSAKVEVLYLKVMDGEGQSTGFIESQKTLPLINGR</sequence>
<keyword evidence="2" id="KW-1185">Reference proteome</keyword>
<evidence type="ECO:0000313" key="2">
    <source>
        <dbReference type="Proteomes" id="UP000253720"/>
    </source>
</evidence>
<name>A0A345RIU6_9PSED</name>
<reference evidence="1 2" key="1">
    <citation type="submission" date="2018-05" db="EMBL/GenBank/DDBJ databases">
        <title>Complete genome sequence of Pseudomonas kribbensis 46-2(T).</title>
        <authorList>
            <person name="Jeong H."/>
            <person name="Lee S.-G."/>
            <person name="Rha E."/>
            <person name="Kim H."/>
        </authorList>
    </citation>
    <scope>NUCLEOTIDE SEQUENCE [LARGE SCALE GENOMIC DNA]</scope>
    <source>
        <strain evidence="1 2">46-2</strain>
    </source>
</reference>
<dbReference type="EMBL" id="CP029608">
    <property type="protein sequence ID" value="AXI59212.1"/>
    <property type="molecule type" value="Genomic_DNA"/>
</dbReference>
<dbReference type="RefSeq" id="WP_114881040.1">
    <property type="nucleotide sequence ID" value="NZ_CP029608.1"/>
</dbReference>
<organism evidence="1 2">
    <name type="scientific">Pseudomonas kribbensis</name>
    <dbReference type="NCBI Taxonomy" id="1628086"/>
    <lineage>
        <taxon>Bacteria</taxon>
        <taxon>Pseudomonadati</taxon>
        <taxon>Pseudomonadota</taxon>
        <taxon>Gammaproteobacteria</taxon>
        <taxon>Pseudomonadales</taxon>
        <taxon>Pseudomonadaceae</taxon>
        <taxon>Pseudomonas</taxon>
    </lineage>
</organism>
<evidence type="ECO:0000313" key="1">
    <source>
        <dbReference type="EMBL" id="AXI59212.1"/>
    </source>
</evidence>
<gene>
    <name evidence="1" type="ORF">DLD99_01565</name>
</gene>
<dbReference type="AlphaFoldDB" id="A0A345RIU6"/>
<dbReference type="Proteomes" id="UP000253720">
    <property type="component" value="Chromosome"/>
</dbReference>
<accession>A0A345RIU6</accession>
<dbReference type="KEGG" id="pke:DLD99_01565"/>